<keyword evidence="2" id="KW-1133">Transmembrane helix</keyword>
<feature type="region of interest" description="Disordered" evidence="1">
    <location>
        <begin position="158"/>
        <end position="178"/>
    </location>
</feature>
<feature type="transmembrane region" description="Helical" evidence="2">
    <location>
        <begin position="59"/>
        <end position="79"/>
    </location>
</feature>
<evidence type="ECO:0000256" key="2">
    <source>
        <dbReference type="SAM" id="Phobius"/>
    </source>
</evidence>
<dbReference type="EMBL" id="JACAZI010000021">
    <property type="protein sequence ID" value="KAF7338626.1"/>
    <property type="molecule type" value="Genomic_DNA"/>
</dbReference>
<proteinExistence type="predicted"/>
<sequence length="178" mass="18903">MSQLPPPLFPSEKWTSDSAYITARTMKSSFGLGAALGIPLYFAILVSSKRSKSFSVERLLNVSTLSGIGVASAGGAVSYSRNALSDAATLKQRRVELAYSASKRREDDFGTIGAVLGICLVPAVLWTRAGLLDMTLGGGTLGYGSGFLTHHLQNLLGNTAGKAPEPEIPSDDPRMRRR</sequence>
<reference evidence="3" key="1">
    <citation type="submission" date="2020-05" db="EMBL/GenBank/DDBJ databases">
        <title>Mycena genomes resolve the evolution of fungal bioluminescence.</title>
        <authorList>
            <person name="Tsai I.J."/>
        </authorList>
    </citation>
    <scope>NUCLEOTIDE SEQUENCE</scope>
    <source>
        <strain evidence="3">CCC161011</strain>
    </source>
</reference>
<feature type="transmembrane region" description="Helical" evidence="2">
    <location>
        <begin position="109"/>
        <end position="126"/>
    </location>
</feature>
<organism evidence="3 4">
    <name type="scientific">Mycena venus</name>
    <dbReference type="NCBI Taxonomy" id="2733690"/>
    <lineage>
        <taxon>Eukaryota</taxon>
        <taxon>Fungi</taxon>
        <taxon>Dikarya</taxon>
        <taxon>Basidiomycota</taxon>
        <taxon>Agaricomycotina</taxon>
        <taxon>Agaricomycetes</taxon>
        <taxon>Agaricomycetidae</taxon>
        <taxon>Agaricales</taxon>
        <taxon>Marasmiineae</taxon>
        <taxon>Mycenaceae</taxon>
        <taxon>Mycena</taxon>
    </lineage>
</organism>
<evidence type="ECO:0000313" key="4">
    <source>
        <dbReference type="Proteomes" id="UP000620124"/>
    </source>
</evidence>
<feature type="transmembrane region" description="Helical" evidence="2">
    <location>
        <begin position="30"/>
        <end position="47"/>
    </location>
</feature>
<accession>A0A8H6XDN7</accession>
<dbReference type="Proteomes" id="UP000620124">
    <property type="component" value="Unassembled WGS sequence"/>
</dbReference>
<gene>
    <name evidence="3" type="ORF">MVEN_02088900</name>
</gene>
<keyword evidence="2" id="KW-0472">Membrane</keyword>
<protein>
    <submittedName>
        <fullName evidence="3">Uncharacterized protein</fullName>
    </submittedName>
</protein>
<name>A0A8H6XDN7_9AGAR</name>
<keyword evidence="2" id="KW-0812">Transmembrane</keyword>
<comment type="caution">
    <text evidence="3">The sequence shown here is derived from an EMBL/GenBank/DDBJ whole genome shotgun (WGS) entry which is preliminary data.</text>
</comment>
<dbReference type="AlphaFoldDB" id="A0A8H6XDN7"/>
<keyword evidence="4" id="KW-1185">Reference proteome</keyword>
<evidence type="ECO:0000313" key="3">
    <source>
        <dbReference type="EMBL" id="KAF7338626.1"/>
    </source>
</evidence>
<evidence type="ECO:0000256" key="1">
    <source>
        <dbReference type="SAM" id="MobiDB-lite"/>
    </source>
</evidence>
<dbReference type="OrthoDB" id="2524788at2759"/>